<name>H2RTU0_TAKRU</name>
<reference evidence="2" key="2">
    <citation type="submission" date="2025-08" db="UniProtKB">
        <authorList>
            <consortium name="Ensembl"/>
        </authorList>
    </citation>
    <scope>IDENTIFICATION</scope>
</reference>
<dbReference type="PANTHER" id="PTHR44324:SF1">
    <property type="entry name" value="WD REPEAT-CONTAINING PROTEIN 49"/>
    <property type="match status" value="1"/>
</dbReference>
<organism evidence="2 3">
    <name type="scientific">Takifugu rubripes</name>
    <name type="common">Japanese pufferfish</name>
    <name type="synonym">Fugu rubripes</name>
    <dbReference type="NCBI Taxonomy" id="31033"/>
    <lineage>
        <taxon>Eukaryota</taxon>
        <taxon>Metazoa</taxon>
        <taxon>Chordata</taxon>
        <taxon>Craniata</taxon>
        <taxon>Vertebrata</taxon>
        <taxon>Euteleostomi</taxon>
        <taxon>Actinopterygii</taxon>
        <taxon>Neopterygii</taxon>
        <taxon>Teleostei</taxon>
        <taxon>Neoteleostei</taxon>
        <taxon>Acanthomorphata</taxon>
        <taxon>Eupercaria</taxon>
        <taxon>Tetraodontiformes</taxon>
        <taxon>Tetradontoidea</taxon>
        <taxon>Tetraodontidae</taxon>
        <taxon>Takifugu</taxon>
    </lineage>
</organism>
<dbReference type="PANTHER" id="PTHR44324">
    <property type="entry name" value="WD40 REPEAT DOMAIN 95"/>
    <property type="match status" value="1"/>
</dbReference>
<dbReference type="OMA" id="THEFFME"/>
<accession>H2RTU0</accession>
<dbReference type="InterPro" id="IPR036322">
    <property type="entry name" value="WD40_repeat_dom_sf"/>
</dbReference>
<dbReference type="Gene3D" id="2.130.10.10">
    <property type="entry name" value="YVTN repeat-like/Quinoprotein amine dehydrogenase"/>
    <property type="match status" value="1"/>
</dbReference>
<dbReference type="InParanoid" id="H2RTU0"/>
<dbReference type="GeneTree" id="ENSGT00940000171284"/>
<dbReference type="Ensembl" id="ENSTRUT00000003577.3">
    <property type="protein sequence ID" value="ENSTRUP00000003557.3"/>
    <property type="gene ID" value="ENSTRUG00000001552.3"/>
</dbReference>
<dbReference type="InterPro" id="IPR051242">
    <property type="entry name" value="WD-EF-hand_domain"/>
</dbReference>
<evidence type="ECO:0000313" key="2">
    <source>
        <dbReference type="Ensembl" id="ENSTRUP00000003557.3"/>
    </source>
</evidence>
<reference evidence="2" key="3">
    <citation type="submission" date="2025-09" db="UniProtKB">
        <authorList>
            <consortium name="Ensembl"/>
        </authorList>
    </citation>
    <scope>IDENTIFICATION</scope>
</reference>
<dbReference type="Proteomes" id="UP000005226">
    <property type="component" value="Chromosome 11"/>
</dbReference>
<dbReference type="InterPro" id="IPR015943">
    <property type="entry name" value="WD40/YVTN_repeat-like_dom_sf"/>
</dbReference>
<evidence type="ECO:0000313" key="3">
    <source>
        <dbReference type="Proteomes" id="UP000005226"/>
    </source>
</evidence>
<dbReference type="HOGENOM" id="CLU_604917_0_0_1"/>
<keyword evidence="1" id="KW-0677">Repeat</keyword>
<dbReference type="eggNOG" id="KOG0266">
    <property type="taxonomic scope" value="Eukaryota"/>
</dbReference>
<dbReference type="STRING" id="31033.ENSTRUP00000003557"/>
<dbReference type="SUPFAM" id="SSF50978">
    <property type="entry name" value="WD40 repeat-like"/>
    <property type="match status" value="1"/>
</dbReference>
<reference evidence="2 3" key="1">
    <citation type="journal article" date="2011" name="Genome Biol. Evol.">
        <title>Integration of the genetic map and genome assembly of fugu facilitates insights into distinct features of genome evolution in teleosts and mammals.</title>
        <authorList>
            <person name="Kai W."/>
            <person name="Kikuchi K."/>
            <person name="Tohari S."/>
            <person name="Chew A.K."/>
            <person name="Tay A."/>
            <person name="Fujiwara A."/>
            <person name="Hosoya S."/>
            <person name="Suetake H."/>
            <person name="Naruse K."/>
            <person name="Brenner S."/>
            <person name="Suzuki Y."/>
            <person name="Venkatesh B."/>
        </authorList>
    </citation>
    <scope>NUCLEOTIDE SEQUENCE [LARGE SCALE GENOMIC DNA]</scope>
</reference>
<sequence>MGTRMEVMQLESRMDTEDYRKLQGLFKDPSGAACSLSRAEFIGLAWPSVGRGSRQQYSLLFDSVVACRCTHPLKEDVCITWGGLCSFLLLQLSDKIKNSRIRSIPSWKPPQEVPCPHRDPVQKVLHLQTSGQYLTVSKGGTVVLWDGENMSPLHTQQLQNSRVAPKDLWVTDVVVLSNINKVTSTFEVYFYDMLAQRDFSCQYKLQGLKFTLWCLDYWAEPSQTDRAVLTIGDIGGQVSALYFTSANISLFERLSLRKDSDSAFVILWDELRRGRHRSRYTVTHQGHMSAWVRKGRNLQLYYRP</sequence>
<evidence type="ECO:0000256" key="1">
    <source>
        <dbReference type="ARBA" id="ARBA00022737"/>
    </source>
</evidence>
<dbReference type="AlphaFoldDB" id="H2RTU0"/>
<keyword evidence="3" id="KW-1185">Reference proteome</keyword>
<proteinExistence type="predicted"/>
<protein>
    <submittedName>
        <fullName evidence="2">Uncharacterized protein</fullName>
    </submittedName>
</protein>